<evidence type="ECO:0000313" key="1">
    <source>
        <dbReference type="EMBL" id="RXW31560.1"/>
    </source>
</evidence>
<name>A0A4Q2EDC3_9ACTN</name>
<evidence type="ECO:0000313" key="2">
    <source>
        <dbReference type="Proteomes" id="UP000290624"/>
    </source>
</evidence>
<dbReference type="AlphaFoldDB" id="A0A4Q2EDC3"/>
<accession>A0A4Q2EDC3</accession>
<organism evidence="1 2">
    <name type="scientific">Propioniciclava flava</name>
    <dbReference type="NCBI Taxonomy" id="2072026"/>
    <lineage>
        <taxon>Bacteria</taxon>
        <taxon>Bacillati</taxon>
        <taxon>Actinomycetota</taxon>
        <taxon>Actinomycetes</taxon>
        <taxon>Propionibacteriales</taxon>
        <taxon>Propionibacteriaceae</taxon>
        <taxon>Propioniciclava</taxon>
    </lineage>
</organism>
<reference evidence="1 2" key="1">
    <citation type="submission" date="2018-01" db="EMBL/GenBank/DDBJ databases">
        <title>Lactibacter flavus gen. nov., sp. nov., a novel bacterium of the family Propionibacteriaceae isolated from raw milk and dairy products.</title>
        <authorList>
            <person name="Wenning M."/>
            <person name="Breitenwieser F."/>
            <person name="Huptas C."/>
            <person name="von Neubeck M."/>
            <person name="Busse H.-J."/>
            <person name="Scherer S."/>
        </authorList>
    </citation>
    <scope>NUCLEOTIDE SEQUENCE [LARGE SCALE GENOMIC DNA]</scope>
    <source>
        <strain evidence="1 2">VG341</strain>
    </source>
</reference>
<proteinExistence type="predicted"/>
<comment type="caution">
    <text evidence="1">The sequence shown here is derived from an EMBL/GenBank/DDBJ whole genome shotgun (WGS) entry which is preliminary data.</text>
</comment>
<sequence>MEPITPTAPSPDAFASFRIPATDRRERVAQGKALREATPHAALGRWEPRPNRPGVIDLIEAAQHGRLPWLRGVRNARMAASPFGMLRGSAAMMAWDVANLPATGVQTVVCGDAHIGNIGFYRSPEGNQVIDLNDFDEAHTGCWEWDLRRLTASIWVLGRVNGATEQECADAVAHCVVAYRDEVSFLSKQPLLWRAFDRLDVEGLHSSVTEEGLREEIERAAVAARRRTSDRKLPKLTGGATTAAHILNDPPLVTHPDPDEYEALADGLDAYLATLTPQWRRIVGGYTLVDIAHKVVGVGSVGLRAWVALLCGSREDDVLFLQLKQAQRAVLAPFVHGEHAWHDHQGQRVVEYQQVLQTVSDPLLGWTTVGPHQYYVRQYRNMKGGVPLDSMSPSALVDYSGVTGHLLAKGHARTSGASIISGYLGKRESAVDAFVAWARGYADQTEADHAALVAAIASGRLPSEPGV</sequence>
<dbReference type="InterPro" id="IPR011009">
    <property type="entry name" value="Kinase-like_dom_sf"/>
</dbReference>
<dbReference type="Pfam" id="PF10009">
    <property type="entry name" value="DUF2252"/>
    <property type="match status" value="1"/>
</dbReference>
<dbReference type="OrthoDB" id="1491115at2"/>
<keyword evidence="2" id="KW-1185">Reference proteome</keyword>
<protein>
    <submittedName>
        <fullName evidence="1">DUF2252 domain-containing protein</fullName>
    </submittedName>
</protein>
<dbReference type="Proteomes" id="UP000290624">
    <property type="component" value="Unassembled WGS sequence"/>
</dbReference>
<gene>
    <name evidence="1" type="ORF">C1706_11875</name>
</gene>
<dbReference type="PANTHER" id="PTHR39441">
    <property type="entry name" value="DUF2252 DOMAIN-CONTAINING PROTEIN"/>
    <property type="match status" value="1"/>
</dbReference>
<dbReference type="EMBL" id="PPCV01000008">
    <property type="protein sequence ID" value="RXW31560.1"/>
    <property type="molecule type" value="Genomic_DNA"/>
</dbReference>
<dbReference type="Gene3D" id="3.90.1200.10">
    <property type="match status" value="1"/>
</dbReference>
<dbReference type="PANTHER" id="PTHR39441:SF1">
    <property type="entry name" value="DUF2252 DOMAIN-CONTAINING PROTEIN"/>
    <property type="match status" value="1"/>
</dbReference>
<dbReference type="InterPro" id="IPR018721">
    <property type="entry name" value="DUF2252"/>
</dbReference>
<dbReference type="SUPFAM" id="SSF56112">
    <property type="entry name" value="Protein kinase-like (PK-like)"/>
    <property type="match status" value="1"/>
</dbReference>
<dbReference type="RefSeq" id="WP_129459445.1">
    <property type="nucleotide sequence ID" value="NZ_PPCV01000008.1"/>
</dbReference>